<keyword evidence="2" id="KW-1185">Reference proteome</keyword>
<comment type="caution">
    <text evidence="1">The sequence shown here is derived from an EMBL/GenBank/DDBJ whole genome shotgun (WGS) entry which is preliminary data.</text>
</comment>
<organism evidence="1 2">
    <name type="scientific">Oopsacas minuta</name>
    <dbReference type="NCBI Taxonomy" id="111878"/>
    <lineage>
        <taxon>Eukaryota</taxon>
        <taxon>Metazoa</taxon>
        <taxon>Porifera</taxon>
        <taxon>Hexactinellida</taxon>
        <taxon>Hexasterophora</taxon>
        <taxon>Lyssacinosida</taxon>
        <taxon>Leucopsacidae</taxon>
        <taxon>Oopsacas</taxon>
    </lineage>
</organism>
<sequence length="612" mass="72073">MNNEPLEQILKPIIEYKQTNTKPLPPLYYDLLIDLCQSKEEYNSVLSEMIESKLVFSVTRLHVLNTKKLENILNFVMEKYDCIFPKALQILLGERYHSLFDSISDYINGNLEFKHLYLSFYGQTNILPVLQLLTKLGSFNSFANDFKNTLLHDNAAFNFVQTPQCIKPYRLFLLQQLISAYDCNDEELGFQKKILQSLDQIDFSNKIRSQKNQTQEGVHRTILSNPMVLADLYYVCLRKNNINLAMHAFSITHKYPLSGHYRHQRRYFVNLLHLQSLLRIRKKSTENNQALESQDSENIEDFLNHELFKQVNSLFFFPTPELFIANIHYQIANTLDPFDRNLFSKYVALAAIRKSSEIYEQLTSWTNYYTQNDRFPVNTYCNMLYIMVYFSHKLKTPLTFEQVSDLLERISPVQICLEGHRLQYLKAISYFDYYILQSYEGKQPPLKINNLILLSFSRVNAFAEMKLLYYRMRNDNNSVNMDTYNLLINSAIKQGLGKDCRFIFTELWPEIQESNQPLEIHSSILEGVIECICMCREHIQAISLLKKSFKEKRRLNLDIFEKFLSSCCKENDVPALEEFKDTILLAKDKQYNDIVERCSLKIEKLITNQQIH</sequence>
<dbReference type="EMBL" id="JAKMXF010000318">
    <property type="protein sequence ID" value="KAI6649692.1"/>
    <property type="molecule type" value="Genomic_DNA"/>
</dbReference>
<dbReference type="InterPro" id="IPR011990">
    <property type="entry name" value="TPR-like_helical_dom_sf"/>
</dbReference>
<protein>
    <submittedName>
        <fullName evidence="1">Uncharacterized protein</fullName>
    </submittedName>
</protein>
<accession>A0AAV7JLL8</accession>
<proteinExistence type="predicted"/>
<evidence type="ECO:0000313" key="2">
    <source>
        <dbReference type="Proteomes" id="UP001165289"/>
    </source>
</evidence>
<dbReference type="Proteomes" id="UP001165289">
    <property type="component" value="Unassembled WGS sequence"/>
</dbReference>
<name>A0AAV7JLL8_9METZ</name>
<dbReference type="AlphaFoldDB" id="A0AAV7JLL8"/>
<evidence type="ECO:0000313" key="1">
    <source>
        <dbReference type="EMBL" id="KAI6649692.1"/>
    </source>
</evidence>
<reference evidence="1 2" key="1">
    <citation type="journal article" date="2023" name="BMC Biol.">
        <title>The compact genome of the sponge Oopsacas minuta (Hexactinellida) is lacking key metazoan core genes.</title>
        <authorList>
            <person name="Santini S."/>
            <person name="Schenkelaars Q."/>
            <person name="Jourda C."/>
            <person name="Duchesne M."/>
            <person name="Belahbib H."/>
            <person name="Rocher C."/>
            <person name="Selva M."/>
            <person name="Riesgo A."/>
            <person name="Vervoort M."/>
            <person name="Leys S.P."/>
            <person name="Kodjabachian L."/>
            <person name="Le Bivic A."/>
            <person name="Borchiellini C."/>
            <person name="Claverie J.M."/>
            <person name="Renard E."/>
        </authorList>
    </citation>
    <scope>NUCLEOTIDE SEQUENCE [LARGE SCALE GENOMIC DNA]</scope>
    <source>
        <strain evidence="1">SPO-2</strain>
    </source>
</reference>
<gene>
    <name evidence="1" type="ORF">LOD99_6482</name>
</gene>
<dbReference type="Gene3D" id="1.25.40.10">
    <property type="entry name" value="Tetratricopeptide repeat domain"/>
    <property type="match status" value="1"/>
</dbReference>